<protein>
    <submittedName>
        <fullName evidence="2">Uncharacterized protein</fullName>
    </submittedName>
</protein>
<dbReference type="Proteomes" id="UP000501387">
    <property type="component" value="Chromosome"/>
</dbReference>
<evidence type="ECO:0000313" key="3">
    <source>
        <dbReference type="Proteomes" id="UP000501387"/>
    </source>
</evidence>
<keyword evidence="1" id="KW-1133">Transmembrane helix</keyword>
<accession>A0A6G8FJK0</accession>
<proteinExistence type="predicted"/>
<evidence type="ECO:0000313" key="2">
    <source>
        <dbReference type="EMBL" id="QIM16459.1"/>
    </source>
</evidence>
<keyword evidence="1" id="KW-0812">Transmembrane</keyword>
<organism evidence="2 3">
    <name type="scientific">Leucobacter insecticola</name>
    <dbReference type="NCBI Taxonomy" id="2714934"/>
    <lineage>
        <taxon>Bacteria</taxon>
        <taxon>Bacillati</taxon>
        <taxon>Actinomycetota</taxon>
        <taxon>Actinomycetes</taxon>
        <taxon>Micrococcales</taxon>
        <taxon>Microbacteriaceae</taxon>
        <taxon>Leucobacter</taxon>
    </lineage>
</organism>
<feature type="transmembrane region" description="Helical" evidence="1">
    <location>
        <begin position="26"/>
        <end position="46"/>
    </location>
</feature>
<feature type="transmembrane region" description="Helical" evidence="1">
    <location>
        <begin position="87"/>
        <end position="107"/>
    </location>
</feature>
<evidence type="ECO:0000256" key="1">
    <source>
        <dbReference type="SAM" id="Phobius"/>
    </source>
</evidence>
<keyword evidence="1" id="KW-0472">Membrane</keyword>
<sequence>MVLYILAVVILPILIPAEKGTALRAVITIVPVLPMIWVLISVVRHLKRIDERDKTTTLQSMSVGFGASMLAAVTVGFLGFAGFDGIFLPWIVFIIGMMAWLVASVVLNARANR</sequence>
<dbReference type="RefSeq" id="WP_166323499.1">
    <property type="nucleotide sequence ID" value="NZ_CP049934.1"/>
</dbReference>
<gene>
    <name evidence="2" type="ORF">G7067_08565</name>
</gene>
<feature type="transmembrane region" description="Helical" evidence="1">
    <location>
        <begin position="58"/>
        <end position="81"/>
    </location>
</feature>
<keyword evidence="3" id="KW-1185">Reference proteome</keyword>
<reference evidence="2 3" key="1">
    <citation type="submission" date="2020-03" db="EMBL/GenBank/DDBJ databases">
        <title>Leucobacter sp. nov., isolated from beetles.</title>
        <authorList>
            <person name="Hyun D.-W."/>
            <person name="Bae J.-W."/>
        </authorList>
    </citation>
    <scope>NUCLEOTIDE SEQUENCE [LARGE SCALE GENOMIC DNA]</scope>
    <source>
        <strain evidence="2 3">HDW9B</strain>
    </source>
</reference>
<dbReference type="KEGG" id="lins:G7067_08565"/>
<name>A0A6G8FJK0_9MICO</name>
<dbReference type="EMBL" id="CP049934">
    <property type="protein sequence ID" value="QIM16459.1"/>
    <property type="molecule type" value="Genomic_DNA"/>
</dbReference>
<dbReference type="AlphaFoldDB" id="A0A6G8FJK0"/>